<evidence type="ECO:0000313" key="2">
    <source>
        <dbReference type="EMBL" id="SDN02012.1"/>
    </source>
</evidence>
<name>A0A1G9XYU6_9BACL</name>
<keyword evidence="1" id="KW-0175">Coiled coil</keyword>
<dbReference type="AlphaFoldDB" id="A0A1G9XYU6"/>
<dbReference type="STRING" id="459525.SAMN04488137_3098"/>
<organism evidence="2 3">
    <name type="scientific">Fictibacillus solisalsi</name>
    <dbReference type="NCBI Taxonomy" id="459525"/>
    <lineage>
        <taxon>Bacteria</taxon>
        <taxon>Bacillati</taxon>
        <taxon>Bacillota</taxon>
        <taxon>Bacilli</taxon>
        <taxon>Bacillales</taxon>
        <taxon>Fictibacillaceae</taxon>
        <taxon>Fictibacillus</taxon>
    </lineage>
</organism>
<dbReference type="Proteomes" id="UP000199544">
    <property type="component" value="Unassembled WGS sequence"/>
</dbReference>
<accession>A0A1G9XYU6</accession>
<sequence length="115" mass="13490">MLFAKQRYRMQAEMLDFYSGKVSEFMNQLDQLGRERAHVLTKTQSWESKSKKTYQQIMSEAGSTHYSATGTGEQLKEALKREANRLRQFANELEMKEKLEGAKKLEEEKKNHSPR</sequence>
<keyword evidence="3" id="KW-1185">Reference proteome</keyword>
<dbReference type="EMBL" id="FNHW01000001">
    <property type="protein sequence ID" value="SDN02012.1"/>
    <property type="molecule type" value="Genomic_DNA"/>
</dbReference>
<evidence type="ECO:0000256" key="1">
    <source>
        <dbReference type="SAM" id="Coils"/>
    </source>
</evidence>
<dbReference type="OrthoDB" id="2979635at2"/>
<gene>
    <name evidence="2" type="ORF">SAMN04488137_3098</name>
</gene>
<protein>
    <submittedName>
        <fullName evidence="2">Uncharacterized protein</fullName>
    </submittedName>
</protein>
<evidence type="ECO:0000313" key="3">
    <source>
        <dbReference type="Proteomes" id="UP000199544"/>
    </source>
</evidence>
<dbReference type="RefSeq" id="WP_090235770.1">
    <property type="nucleotide sequence ID" value="NZ_FNHW01000001.1"/>
</dbReference>
<reference evidence="3" key="1">
    <citation type="submission" date="2016-10" db="EMBL/GenBank/DDBJ databases">
        <authorList>
            <person name="Varghese N."/>
            <person name="Submissions S."/>
        </authorList>
    </citation>
    <scope>NUCLEOTIDE SEQUENCE [LARGE SCALE GENOMIC DNA]</scope>
    <source>
        <strain evidence="3">CGMCC 1.6854</strain>
    </source>
</reference>
<proteinExistence type="predicted"/>
<feature type="coiled-coil region" evidence="1">
    <location>
        <begin position="72"/>
        <end position="99"/>
    </location>
</feature>